<comment type="caution">
    <text evidence="2">The sequence shown here is derived from an EMBL/GenBank/DDBJ whole genome shotgun (WGS) entry which is preliminary data.</text>
</comment>
<evidence type="ECO:0000313" key="2">
    <source>
        <dbReference type="EMBL" id="CAF1404796.1"/>
    </source>
</evidence>
<proteinExistence type="predicted"/>
<dbReference type="AlphaFoldDB" id="A0A815LIU7"/>
<evidence type="ECO:0000313" key="5">
    <source>
        <dbReference type="Proteomes" id="UP000663877"/>
    </source>
</evidence>
<evidence type="ECO:0000259" key="1">
    <source>
        <dbReference type="Pfam" id="PF20700"/>
    </source>
</evidence>
<feature type="domain" description="Mutator-like transposase" evidence="1">
    <location>
        <begin position="1"/>
        <end position="110"/>
    </location>
</feature>
<accession>A0A815LIU7</accession>
<evidence type="ECO:0000313" key="3">
    <source>
        <dbReference type="EMBL" id="CAF1615512.1"/>
    </source>
</evidence>
<gene>
    <name evidence="2" type="ORF">BJG266_LOCUS37868</name>
    <name evidence="3" type="ORF">QVE165_LOCUS54753</name>
</gene>
<dbReference type="EMBL" id="CAJNOI010001331">
    <property type="protein sequence ID" value="CAF1404796.1"/>
    <property type="molecule type" value="Genomic_DNA"/>
</dbReference>
<dbReference type="InterPro" id="IPR049012">
    <property type="entry name" value="Mutator_transp_dom"/>
</dbReference>
<name>A0A815LIU7_9BILA</name>
<dbReference type="Proteomes" id="UP000663832">
    <property type="component" value="Unassembled WGS sequence"/>
</dbReference>
<dbReference type="Pfam" id="PF20700">
    <property type="entry name" value="Mutator"/>
    <property type="match status" value="1"/>
</dbReference>
<dbReference type="OrthoDB" id="10060618at2759"/>
<keyword evidence="4" id="KW-1185">Reference proteome</keyword>
<organism evidence="2 5">
    <name type="scientific">Adineta steineri</name>
    <dbReference type="NCBI Taxonomy" id="433720"/>
    <lineage>
        <taxon>Eukaryota</taxon>
        <taxon>Metazoa</taxon>
        <taxon>Spiralia</taxon>
        <taxon>Gnathifera</taxon>
        <taxon>Rotifera</taxon>
        <taxon>Eurotatoria</taxon>
        <taxon>Bdelloidea</taxon>
        <taxon>Adinetida</taxon>
        <taxon>Adinetidae</taxon>
        <taxon>Adineta</taxon>
    </lineage>
</organism>
<evidence type="ECO:0000313" key="4">
    <source>
        <dbReference type="Proteomes" id="UP000663832"/>
    </source>
</evidence>
<sequence>MFYRSVSKYDVKYTLYIGDGDAKVHKCLLESPPYSNVKIKKIEDVNRFAKRMLARINKIKQDDNKTTILSDGNKLHGKGRMNDGPAIKFKIYFGKAIREDKSNLDDMCKRSWAIF</sequence>
<dbReference type="EMBL" id="CAJNOM010001657">
    <property type="protein sequence ID" value="CAF1615512.1"/>
    <property type="molecule type" value="Genomic_DNA"/>
</dbReference>
<dbReference type="Proteomes" id="UP000663877">
    <property type="component" value="Unassembled WGS sequence"/>
</dbReference>
<reference evidence="2" key="1">
    <citation type="submission" date="2021-02" db="EMBL/GenBank/DDBJ databases">
        <authorList>
            <person name="Nowell W R."/>
        </authorList>
    </citation>
    <scope>NUCLEOTIDE SEQUENCE</scope>
</reference>
<protein>
    <recommendedName>
        <fullName evidence="1">Mutator-like transposase domain-containing protein</fullName>
    </recommendedName>
</protein>